<accession>A0A2L0IBM7</accession>
<dbReference type="AlphaFoldDB" id="A0A2L0IBM7"/>
<keyword evidence="3" id="KW-1185">Reference proteome</keyword>
<protein>
    <recommendedName>
        <fullName evidence="1">Lysozyme inhibitor LprI-like N-terminal domain-containing protein</fullName>
    </recommendedName>
</protein>
<evidence type="ECO:0000313" key="3">
    <source>
        <dbReference type="Proteomes" id="UP000238365"/>
    </source>
</evidence>
<proteinExistence type="predicted"/>
<evidence type="ECO:0000313" key="2">
    <source>
        <dbReference type="EMBL" id="AUX91782.1"/>
    </source>
</evidence>
<gene>
    <name evidence="2" type="ORF">C2E15_00825</name>
</gene>
<feature type="domain" description="Lysozyme inhibitor LprI-like N-terminal" evidence="1">
    <location>
        <begin position="84"/>
        <end position="148"/>
    </location>
</feature>
<dbReference type="EMBL" id="CP026377">
    <property type="protein sequence ID" value="AUX91782.1"/>
    <property type="molecule type" value="Genomic_DNA"/>
</dbReference>
<dbReference type="RefSeq" id="WP_104955723.1">
    <property type="nucleotide sequence ID" value="NZ_CP026377.1"/>
</dbReference>
<dbReference type="InterPro" id="IPR009739">
    <property type="entry name" value="LprI-like_N"/>
</dbReference>
<dbReference type="KEGG" id="pgz:C2E15_00825"/>
<dbReference type="Gene3D" id="1.20.1270.180">
    <property type="match status" value="1"/>
</dbReference>
<name>A0A2L0IBM7_9GAMM</name>
<dbReference type="Proteomes" id="UP000238365">
    <property type="component" value="Chromosome"/>
</dbReference>
<dbReference type="Pfam" id="PF07007">
    <property type="entry name" value="LprI"/>
    <property type="match status" value="1"/>
</dbReference>
<sequence length="160" mass="18414">MSSFISYSARLALVIGVFNHLSYATMPFDETFSNCFSLPRDTVENNEFDCKTSVFEQSNKELEKEKEKLKAYIYKNYDNPWRLNDTKGAGIEIKDIFWERFNVSQKNWLVSRDAFCAAEAALPGSWASAAGDIEISCIITMNKRRIDEINMLYHPTLDNP</sequence>
<reference evidence="2 3" key="1">
    <citation type="submission" date="2018-01" db="EMBL/GenBank/DDBJ databases">
        <title>Complete and assembled Genome of Pantoea gaviniae DSM22758T.</title>
        <authorList>
            <person name="Stevens M.J.A."/>
            <person name="Zurfluh K."/>
            <person name="Stephan R."/>
        </authorList>
    </citation>
    <scope>NUCLEOTIDE SEQUENCE [LARGE SCALE GENOMIC DNA]</scope>
    <source>
        <strain evidence="2 3">DSM 22758</strain>
    </source>
</reference>
<evidence type="ECO:0000259" key="1">
    <source>
        <dbReference type="Pfam" id="PF07007"/>
    </source>
</evidence>
<organism evidence="2 3">
    <name type="scientific">Mixta gaviniae</name>
    <dbReference type="NCBI Taxonomy" id="665914"/>
    <lineage>
        <taxon>Bacteria</taxon>
        <taxon>Pseudomonadati</taxon>
        <taxon>Pseudomonadota</taxon>
        <taxon>Gammaproteobacteria</taxon>
        <taxon>Enterobacterales</taxon>
        <taxon>Erwiniaceae</taxon>
        <taxon>Mixta</taxon>
    </lineage>
</organism>